<dbReference type="InterPro" id="IPR003615">
    <property type="entry name" value="HNH_nuc"/>
</dbReference>
<feature type="domain" description="HNH nuclease" evidence="2">
    <location>
        <begin position="16"/>
        <end position="66"/>
    </location>
</feature>
<protein>
    <submittedName>
        <fullName evidence="3">McrA Restriction endonuclease</fullName>
    </submittedName>
</protein>
<dbReference type="PANTHER" id="PTHR33877:SF2">
    <property type="entry name" value="OS07G0170200 PROTEIN"/>
    <property type="match status" value="1"/>
</dbReference>
<organism evidence="3">
    <name type="scientific">uncultured Caudovirales phage</name>
    <dbReference type="NCBI Taxonomy" id="2100421"/>
    <lineage>
        <taxon>Viruses</taxon>
        <taxon>Duplodnaviria</taxon>
        <taxon>Heunggongvirae</taxon>
        <taxon>Uroviricota</taxon>
        <taxon>Caudoviricetes</taxon>
        <taxon>Peduoviridae</taxon>
        <taxon>Maltschvirus</taxon>
        <taxon>Maltschvirus maltsch</taxon>
    </lineage>
</organism>
<gene>
    <name evidence="3" type="ORF">UFOVP720_10</name>
</gene>
<sequence>MVKGRQDPRVSRAYKKQRLVVLARDGYVCHYCGETADTVDHIQSIKNGGDPMSLENMVSACRRCNSAKGSRSQGAFLARTSTPPAFPILISPRTTGTVPNGPCVGQNEQD</sequence>
<dbReference type="InterPro" id="IPR052892">
    <property type="entry name" value="NA-targeting_endonuclease"/>
</dbReference>
<keyword evidence="3" id="KW-0255">Endonuclease</keyword>
<dbReference type="EMBL" id="LR796690">
    <property type="protein sequence ID" value="CAB4159711.1"/>
    <property type="molecule type" value="Genomic_DNA"/>
</dbReference>
<dbReference type="Gene3D" id="1.10.30.50">
    <property type="match status" value="1"/>
</dbReference>
<keyword evidence="3" id="KW-0378">Hydrolase</keyword>
<dbReference type="CDD" id="cd00085">
    <property type="entry name" value="HNHc"/>
    <property type="match status" value="1"/>
</dbReference>
<proteinExistence type="predicted"/>
<keyword evidence="3" id="KW-0540">Nuclease</keyword>
<accession>A0A6J5NQT6</accession>
<evidence type="ECO:0000313" key="3">
    <source>
        <dbReference type="EMBL" id="CAB4159711.1"/>
    </source>
</evidence>
<name>A0A6J5NQT6_9CAUD</name>
<evidence type="ECO:0000256" key="1">
    <source>
        <dbReference type="SAM" id="MobiDB-lite"/>
    </source>
</evidence>
<dbReference type="GO" id="GO:0004519">
    <property type="term" value="F:endonuclease activity"/>
    <property type="evidence" value="ECO:0007669"/>
    <property type="project" value="UniProtKB-KW"/>
</dbReference>
<feature type="region of interest" description="Disordered" evidence="1">
    <location>
        <begin position="87"/>
        <end position="110"/>
    </location>
</feature>
<dbReference type="Pfam" id="PF01844">
    <property type="entry name" value="HNH"/>
    <property type="match status" value="1"/>
</dbReference>
<dbReference type="GO" id="GO:0008270">
    <property type="term" value="F:zinc ion binding"/>
    <property type="evidence" value="ECO:0007669"/>
    <property type="project" value="InterPro"/>
</dbReference>
<dbReference type="InterPro" id="IPR002711">
    <property type="entry name" value="HNH"/>
</dbReference>
<reference evidence="3" key="1">
    <citation type="submission" date="2020-04" db="EMBL/GenBank/DDBJ databases">
        <authorList>
            <person name="Chiriac C."/>
            <person name="Salcher M."/>
            <person name="Ghai R."/>
            <person name="Kavagutti S V."/>
        </authorList>
    </citation>
    <scope>NUCLEOTIDE SEQUENCE</scope>
</reference>
<dbReference type="GO" id="GO:0003676">
    <property type="term" value="F:nucleic acid binding"/>
    <property type="evidence" value="ECO:0007669"/>
    <property type="project" value="InterPro"/>
</dbReference>
<dbReference type="SMART" id="SM00507">
    <property type="entry name" value="HNHc"/>
    <property type="match status" value="1"/>
</dbReference>
<evidence type="ECO:0000259" key="2">
    <source>
        <dbReference type="SMART" id="SM00507"/>
    </source>
</evidence>
<dbReference type="PANTHER" id="PTHR33877">
    <property type="entry name" value="SLL1193 PROTEIN"/>
    <property type="match status" value="1"/>
</dbReference>